<dbReference type="HOGENOM" id="CLU_025996_21_1_6"/>
<dbReference type="EMBL" id="FPLD01000056">
    <property type="protein sequence ID" value="SGY98602.1"/>
    <property type="molecule type" value="Genomic_DNA"/>
</dbReference>
<keyword evidence="4" id="KW-1185">Reference proteome</keyword>
<evidence type="ECO:0000313" key="3">
    <source>
        <dbReference type="EMBL" id="SGY98602.1"/>
    </source>
</evidence>
<dbReference type="InterPro" id="IPR029044">
    <property type="entry name" value="Nucleotide-diphossugar_trans"/>
</dbReference>
<dbReference type="Gene3D" id="3.90.550.10">
    <property type="entry name" value="Spore Coat Polysaccharide Biosynthesis Protein SpsA, Chain A"/>
    <property type="match status" value="1"/>
</dbReference>
<organism evidence="3 5">
    <name type="scientific">Moritella viscosa</name>
    <dbReference type="NCBI Taxonomy" id="80854"/>
    <lineage>
        <taxon>Bacteria</taxon>
        <taxon>Pseudomonadati</taxon>
        <taxon>Pseudomonadota</taxon>
        <taxon>Gammaproteobacteria</taxon>
        <taxon>Alteromonadales</taxon>
        <taxon>Moritellaceae</taxon>
        <taxon>Moritella</taxon>
    </lineage>
</organism>
<accession>A0A090IH97</accession>
<dbReference type="Proteomes" id="UP000182660">
    <property type="component" value="Unassembled WGS sequence"/>
</dbReference>
<evidence type="ECO:0000313" key="5">
    <source>
        <dbReference type="Proteomes" id="UP000183794"/>
    </source>
</evidence>
<protein>
    <submittedName>
        <fullName evidence="3">Probable glycosyltransferase</fullName>
    </submittedName>
</protein>
<dbReference type="OrthoDB" id="396512at2"/>
<proteinExistence type="predicted"/>
<dbReference type="Pfam" id="PF00535">
    <property type="entry name" value="Glycos_transf_2"/>
    <property type="match status" value="1"/>
</dbReference>
<dbReference type="Proteomes" id="UP000183794">
    <property type="component" value="Unassembled WGS sequence"/>
</dbReference>
<evidence type="ECO:0000313" key="4">
    <source>
        <dbReference type="Proteomes" id="UP000182660"/>
    </source>
</evidence>
<feature type="domain" description="Glycosyltransferase 2-like" evidence="1">
    <location>
        <begin position="4"/>
        <end position="142"/>
    </location>
</feature>
<gene>
    <name evidence="2" type="ORF">MT2528_1871</name>
    <name evidence="3" type="ORF">NVI5450_2093</name>
</gene>
<dbReference type="GO" id="GO:0016758">
    <property type="term" value="F:hexosyltransferase activity"/>
    <property type="evidence" value="ECO:0007669"/>
    <property type="project" value="UniProtKB-ARBA"/>
</dbReference>
<dbReference type="SUPFAM" id="SSF53448">
    <property type="entry name" value="Nucleotide-diphospho-sugar transferases"/>
    <property type="match status" value="1"/>
</dbReference>
<reference evidence="2 4" key="2">
    <citation type="submission" date="2016-11" db="EMBL/GenBank/DDBJ databases">
        <authorList>
            <person name="Klemetsen T."/>
        </authorList>
    </citation>
    <scope>NUCLEOTIDE SEQUENCE [LARGE SCALE GENOMIC DNA]</scope>
    <source>
        <strain evidence="2">MT 2528</strain>
    </source>
</reference>
<dbReference type="PATRIC" id="fig|80854.5.peg.3983"/>
<dbReference type="KEGG" id="mvs:MVIS_3763"/>
<dbReference type="PANTHER" id="PTHR22916:SF3">
    <property type="entry name" value="UDP-GLCNAC:BETAGAL BETA-1,3-N-ACETYLGLUCOSAMINYLTRANSFERASE-LIKE PROTEIN 1"/>
    <property type="match status" value="1"/>
</dbReference>
<sequence length="249" mass="28336">MKVSIITATYNSVATIKDTLQSLNNQSYENIEYIIIDGASSDNTLEVIKQQCPRVTTIISEPDKGIYDALNKGIKAATGDIIGYLHSDDLFAYPDAVKDIVAKFENSNCDAVYGDLQYVSKDNIDNVIRLWKSGTYAKEKLKNGWMPPHPTFYMKREFYNKFGVFDLKFKIAADYDSLLRYLWANDVTLSYLPKVVMKMRVGGASNRSLKNIIQKTKEDIHALKNSGLFWPQAVLFKNLSKIPQFFIKK</sequence>
<evidence type="ECO:0000313" key="2">
    <source>
        <dbReference type="EMBL" id="SGY90152.1"/>
    </source>
</evidence>
<reference evidence="3 5" key="1">
    <citation type="submission" date="2016-11" db="EMBL/GenBank/DDBJ databases">
        <authorList>
            <person name="Jaros S."/>
            <person name="Januszkiewicz K."/>
            <person name="Wedrychowicz H."/>
        </authorList>
    </citation>
    <scope>NUCLEOTIDE SEQUENCE [LARGE SCALE GENOMIC DNA]</scope>
    <source>
        <strain evidence="3">NVI 5450</strain>
    </source>
</reference>
<dbReference type="CDD" id="cd06433">
    <property type="entry name" value="GT_2_WfgS_like"/>
    <property type="match status" value="1"/>
</dbReference>
<dbReference type="PANTHER" id="PTHR22916">
    <property type="entry name" value="GLYCOSYLTRANSFERASE"/>
    <property type="match status" value="1"/>
</dbReference>
<name>A0A090IH97_9GAMM</name>
<dbReference type="GeneID" id="61295776"/>
<dbReference type="STRING" id="80854.MVIS_3763"/>
<dbReference type="InterPro" id="IPR001173">
    <property type="entry name" value="Glyco_trans_2-like"/>
</dbReference>
<keyword evidence="3" id="KW-0808">Transferase</keyword>
<dbReference type="AlphaFoldDB" id="A0A090IH97"/>
<evidence type="ECO:0000259" key="1">
    <source>
        <dbReference type="Pfam" id="PF00535"/>
    </source>
</evidence>
<dbReference type="RefSeq" id="WP_045111745.1">
    <property type="nucleotide sequence ID" value="NZ_CAWQZC010000133.1"/>
</dbReference>
<dbReference type="EMBL" id="FPLJ01000047">
    <property type="protein sequence ID" value="SGY90152.1"/>
    <property type="molecule type" value="Genomic_DNA"/>
</dbReference>